<evidence type="ECO:0000259" key="14">
    <source>
        <dbReference type="PROSITE" id="PS50157"/>
    </source>
</evidence>
<dbReference type="Proteomes" id="UP001627154">
    <property type="component" value="Unassembled WGS sequence"/>
</dbReference>
<feature type="compositionally biased region" description="Acidic residues" evidence="13">
    <location>
        <begin position="522"/>
        <end position="540"/>
    </location>
</feature>
<organism evidence="15 16">
    <name type="scientific">Trichogramma kaykai</name>
    <dbReference type="NCBI Taxonomy" id="54128"/>
    <lineage>
        <taxon>Eukaryota</taxon>
        <taxon>Metazoa</taxon>
        <taxon>Ecdysozoa</taxon>
        <taxon>Arthropoda</taxon>
        <taxon>Hexapoda</taxon>
        <taxon>Insecta</taxon>
        <taxon>Pterygota</taxon>
        <taxon>Neoptera</taxon>
        <taxon>Endopterygota</taxon>
        <taxon>Hymenoptera</taxon>
        <taxon>Apocrita</taxon>
        <taxon>Proctotrupomorpha</taxon>
        <taxon>Chalcidoidea</taxon>
        <taxon>Trichogrammatidae</taxon>
        <taxon>Trichogramma</taxon>
    </lineage>
</organism>
<feature type="domain" description="C2H2-type" evidence="14">
    <location>
        <begin position="771"/>
        <end position="798"/>
    </location>
</feature>
<dbReference type="GO" id="GO:0048598">
    <property type="term" value="P:embryonic morphogenesis"/>
    <property type="evidence" value="ECO:0007669"/>
    <property type="project" value="UniProtKB-ARBA"/>
</dbReference>
<feature type="domain" description="C2H2-type" evidence="14">
    <location>
        <begin position="331"/>
        <end position="358"/>
    </location>
</feature>
<feature type="domain" description="C2H2-type" evidence="14">
    <location>
        <begin position="1543"/>
        <end position="1570"/>
    </location>
</feature>
<feature type="domain" description="C2H2-type" evidence="14">
    <location>
        <begin position="1515"/>
        <end position="1542"/>
    </location>
</feature>
<dbReference type="InterPro" id="IPR036236">
    <property type="entry name" value="Znf_C2H2_sf"/>
</dbReference>
<feature type="domain" description="C2H2-type" evidence="14">
    <location>
        <begin position="173"/>
        <end position="200"/>
    </location>
</feature>
<proteinExistence type="inferred from homology"/>
<evidence type="ECO:0000256" key="8">
    <source>
        <dbReference type="ARBA" id="ARBA00023125"/>
    </source>
</evidence>
<evidence type="ECO:0000256" key="7">
    <source>
        <dbReference type="ARBA" id="ARBA00023015"/>
    </source>
</evidence>
<feature type="domain" description="C2H2-type" evidence="14">
    <location>
        <begin position="1332"/>
        <end position="1359"/>
    </location>
</feature>
<evidence type="ECO:0000256" key="13">
    <source>
        <dbReference type="SAM" id="MobiDB-lite"/>
    </source>
</evidence>
<reference evidence="15 16" key="1">
    <citation type="journal article" date="2024" name="bioRxiv">
        <title>A reference genome for Trichogramma kaykai: A tiny desert-dwelling parasitoid wasp with competing sex-ratio distorters.</title>
        <authorList>
            <person name="Culotta J."/>
            <person name="Lindsey A.R."/>
        </authorList>
    </citation>
    <scope>NUCLEOTIDE SEQUENCE [LARGE SCALE GENOMIC DNA]</scope>
    <source>
        <strain evidence="15 16">KSX58</strain>
    </source>
</reference>
<feature type="compositionally biased region" description="Basic residues" evidence="13">
    <location>
        <begin position="146"/>
        <end position="166"/>
    </location>
</feature>
<comment type="subcellular location">
    <subcellularLocation>
        <location evidence="1">Nucleus</location>
    </subcellularLocation>
</comment>
<keyword evidence="6" id="KW-0862">Zinc</keyword>
<keyword evidence="5 12" id="KW-0863">Zinc-finger</keyword>
<evidence type="ECO:0000313" key="15">
    <source>
        <dbReference type="EMBL" id="KAL3387726.1"/>
    </source>
</evidence>
<dbReference type="PROSITE" id="PS50157">
    <property type="entry name" value="ZINC_FINGER_C2H2_2"/>
    <property type="match status" value="24"/>
</dbReference>
<dbReference type="GO" id="GO:0008270">
    <property type="term" value="F:zinc ion binding"/>
    <property type="evidence" value="ECO:0007669"/>
    <property type="project" value="UniProtKB-KW"/>
</dbReference>
<dbReference type="FunFam" id="3.30.160.60:FF:000508">
    <property type="entry name" value="Myeloid zinc finger 1"/>
    <property type="match status" value="1"/>
</dbReference>
<dbReference type="FunFam" id="3.30.160.60:FF:000385">
    <property type="entry name" value="Zinc finger protein 236 variant"/>
    <property type="match status" value="1"/>
</dbReference>
<dbReference type="FunFam" id="3.30.160.60:FF:000295">
    <property type="entry name" value="zinc finger protein 19"/>
    <property type="match status" value="1"/>
</dbReference>
<dbReference type="PROSITE" id="PS00028">
    <property type="entry name" value="ZINC_FINGER_C2H2_1"/>
    <property type="match status" value="23"/>
</dbReference>
<dbReference type="GO" id="GO:0042802">
    <property type="term" value="F:identical protein binding"/>
    <property type="evidence" value="ECO:0007669"/>
    <property type="project" value="UniProtKB-ARBA"/>
</dbReference>
<evidence type="ECO:0000256" key="9">
    <source>
        <dbReference type="ARBA" id="ARBA00023163"/>
    </source>
</evidence>
<feature type="domain" description="C2H2-type" evidence="14">
    <location>
        <begin position="228"/>
        <end position="255"/>
    </location>
</feature>
<feature type="domain" description="C2H2-type" evidence="14">
    <location>
        <begin position="855"/>
        <end position="882"/>
    </location>
</feature>
<name>A0ABD2W4C8_9HYME</name>
<dbReference type="GO" id="GO:0006355">
    <property type="term" value="P:regulation of DNA-templated transcription"/>
    <property type="evidence" value="ECO:0007669"/>
    <property type="project" value="UniProtKB-ARBA"/>
</dbReference>
<evidence type="ECO:0000256" key="5">
    <source>
        <dbReference type="ARBA" id="ARBA00022771"/>
    </source>
</evidence>
<dbReference type="SMART" id="SM00355">
    <property type="entry name" value="ZnF_C2H2"/>
    <property type="match status" value="25"/>
</dbReference>
<feature type="domain" description="C2H2-type" evidence="14">
    <location>
        <begin position="1304"/>
        <end position="1331"/>
    </location>
</feature>
<evidence type="ECO:0000256" key="3">
    <source>
        <dbReference type="ARBA" id="ARBA00022723"/>
    </source>
</evidence>
<feature type="region of interest" description="Disordered" evidence="13">
    <location>
        <begin position="440"/>
        <end position="543"/>
    </location>
</feature>
<feature type="domain" description="C2H2-type" evidence="14">
    <location>
        <begin position="201"/>
        <end position="228"/>
    </location>
</feature>
<dbReference type="SMART" id="SM00451">
    <property type="entry name" value="ZnF_U1"/>
    <property type="match status" value="4"/>
</dbReference>
<feature type="compositionally biased region" description="Basic and acidic residues" evidence="13">
    <location>
        <begin position="477"/>
        <end position="501"/>
    </location>
</feature>
<dbReference type="GO" id="GO:0005634">
    <property type="term" value="C:nucleus"/>
    <property type="evidence" value="ECO:0007669"/>
    <property type="project" value="UniProtKB-SubCell"/>
</dbReference>
<feature type="compositionally biased region" description="Low complexity" evidence="13">
    <location>
        <begin position="457"/>
        <end position="473"/>
    </location>
</feature>
<protein>
    <recommendedName>
        <fullName evidence="11">Zinc finger protein 865</fullName>
    </recommendedName>
</protein>
<feature type="region of interest" description="Disordered" evidence="13">
    <location>
        <begin position="139"/>
        <end position="166"/>
    </location>
</feature>
<evidence type="ECO:0000256" key="11">
    <source>
        <dbReference type="ARBA" id="ARBA00068876"/>
    </source>
</evidence>
<keyword evidence="7" id="KW-0805">Transcription regulation</keyword>
<evidence type="ECO:0000256" key="10">
    <source>
        <dbReference type="ARBA" id="ARBA00023242"/>
    </source>
</evidence>
<dbReference type="FunFam" id="3.30.160.60:FF:000446">
    <property type="entry name" value="Zinc finger protein"/>
    <property type="match status" value="1"/>
</dbReference>
<dbReference type="InterPro" id="IPR013087">
    <property type="entry name" value="Znf_C2H2_type"/>
</dbReference>
<dbReference type="FunFam" id="3.30.160.60:FF:000744">
    <property type="entry name" value="zinc finger E-box-binding homeobox 1"/>
    <property type="match status" value="1"/>
</dbReference>
<dbReference type="InterPro" id="IPR003604">
    <property type="entry name" value="Matrin/U1-like-C_Znf_C2H2"/>
</dbReference>
<feature type="domain" description="C2H2-type" evidence="14">
    <location>
        <begin position="288"/>
        <end position="315"/>
    </location>
</feature>
<dbReference type="FunFam" id="3.30.160.60:FF:000145">
    <property type="entry name" value="Zinc finger protein 574"/>
    <property type="match status" value="1"/>
</dbReference>
<feature type="compositionally biased region" description="Polar residues" evidence="13">
    <location>
        <begin position="503"/>
        <end position="517"/>
    </location>
</feature>
<feature type="domain" description="C2H2-type" evidence="14">
    <location>
        <begin position="827"/>
        <end position="854"/>
    </location>
</feature>
<dbReference type="FunFam" id="3.30.160.60:FF:000110">
    <property type="entry name" value="Zinc finger protein-like"/>
    <property type="match status" value="1"/>
</dbReference>
<evidence type="ECO:0000256" key="6">
    <source>
        <dbReference type="ARBA" id="ARBA00022833"/>
    </source>
</evidence>
<dbReference type="FunFam" id="3.30.160.60:FF:000870">
    <property type="entry name" value="zinc finger protein 197 isoform X1"/>
    <property type="match status" value="1"/>
</dbReference>
<evidence type="ECO:0000313" key="16">
    <source>
        <dbReference type="Proteomes" id="UP001627154"/>
    </source>
</evidence>
<evidence type="ECO:0000256" key="4">
    <source>
        <dbReference type="ARBA" id="ARBA00022737"/>
    </source>
</evidence>
<feature type="domain" description="C2H2-type" evidence="14">
    <location>
        <begin position="256"/>
        <end position="283"/>
    </location>
</feature>
<feature type="domain" description="C2H2-type" evidence="14">
    <location>
        <begin position="650"/>
        <end position="672"/>
    </location>
</feature>
<comment type="similarity">
    <text evidence="2">Belongs to the krueppel C2H2-type zinc-finger protein family.</text>
</comment>
<feature type="domain" description="C2H2-type" evidence="14">
    <location>
        <begin position="1571"/>
        <end position="1599"/>
    </location>
</feature>
<dbReference type="Pfam" id="PF00096">
    <property type="entry name" value="zf-C2H2"/>
    <property type="match status" value="14"/>
</dbReference>
<dbReference type="PANTHER" id="PTHR24394">
    <property type="entry name" value="ZINC FINGER PROTEIN"/>
    <property type="match status" value="1"/>
</dbReference>
<keyword evidence="10" id="KW-0539">Nucleus</keyword>
<dbReference type="Gene3D" id="3.30.160.60">
    <property type="entry name" value="Classic Zinc Finger"/>
    <property type="match status" value="21"/>
</dbReference>
<keyword evidence="8" id="KW-0238">DNA-binding</keyword>
<feature type="domain" description="C2H2-type" evidence="14">
    <location>
        <begin position="799"/>
        <end position="826"/>
    </location>
</feature>
<feature type="domain" description="C2H2-type" evidence="14">
    <location>
        <begin position="594"/>
        <end position="621"/>
    </location>
</feature>
<dbReference type="FunFam" id="3.30.160.60:FF:000339">
    <property type="entry name" value="zinc finger protein 300"/>
    <property type="match status" value="1"/>
</dbReference>
<feature type="domain" description="C2H2-type" evidence="14">
    <location>
        <begin position="1276"/>
        <end position="1303"/>
    </location>
</feature>
<feature type="domain" description="C2H2-type" evidence="14">
    <location>
        <begin position="1360"/>
        <end position="1387"/>
    </location>
</feature>
<keyword evidence="16" id="KW-1185">Reference proteome</keyword>
<evidence type="ECO:0000256" key="1">
    <source>
        <dbReference type="ARBA" id="ARBA00004123"/>
    </source>
</evidence>
<keyword evidence="9" id="KW-0804">Transcription</keyword>
<feature type="domain" description="C2H2-type" evidence="14">
    <location>
        <begin position="1207"/>
        <end position="1234"/>
    </location>
</feature>
<keyword evidence="4" id="KW-0677">Repeat</keyword>
<feature type="domain" description="C2H2-type" evidence="14">
    <location>
        <begin position="675"/>
        <end position="702"/>
    </location>
</feature>
<evidence type="ECO:0000256" key="2">
    <source>
        <dbReference type="ARBA" id="ARBA00006991"/>
    </source>
</evidence>
<feature type="domain" description="C2H2-type" evidence="14">
    <location>
        <begin position="359"/>
        <end position="386"/>
    </location>
</feature>
<dbReference type="PANTHER" id="PTHR24394:SF29">
    <property type="entry name" value="MYONEURIN"/>
    <property type="match status" value="1"/>
</dbReference>
<comment type="caution">
    <text evidence="15">The sequence shown here is derived from an EMBL/GenBank/DDBJ whole genome shotgun (WGS) entry which is preliminary data.</text>
</comment>
<evidence type="ECO:0000256" key="12">
    <source>
        <dbReference type="PROSITE-ProRule" id="PRU00042"/>
    </source>
</evidence>
<dbReference type="GO" id="GO:0003677">
    <property type="term" value="F:DNA binding"/>
    <property type="evidence" value="ECO:0007669"/>
    <property type="project" value="UniProtKB-KW"/>
</dbReference>
<accession>A0ABD2W4C8</accession>
<dbReference type="SUPFAM" id="SSF57667">
    <property type="entry name" value="beta-beta-alpha zinc fingers"/>
    <property type="match status" value="13"/>
</dbReference>
<feature type="domain" description="C2H2-type" evidence="14">
    <location>
        <begin position="387"/>
        <end position="414"/>
    </location>
</feature>
<feature type="domain" description="C2H2-type" evidence="14">
    <location>
        <begin position="622"/>
        <end position="650"/>
    </location>
</feature>
<dbReference type="FunFam" id="3.30.160.60:FF:002343">
    <property type="entry name" value="Zinc finger protein 33A"/>
    <property type="match status" value="1"/>
</dbReference>
<dbReference type="FunFam" id="3.30.160.60:FF:000624">
    <property type="entry name" value="zinc finger protein 697"/>
    <property type="match status" value="1"/>
</dbReference>
<keyword evidence="3" id="KW-0479">Metal-binding</keyword>
<dbReference type="EMBL" id="JBJJXI010000136">
    <property type="protein sequence ID" value="KAL3387726.1"/>
    <property type="molecule type" value="Genomic_DNA"/>
</dbReference>
<dbReference type="FunFam" id="3.30.160.60:FF:000100">
    <property type="entry name" value="Zinc finger 45-like"/>
    <property type="match status" value="1"/>
</dbReference>
<sequence>MLNMFKMSASPLGMNFLLTDDGSTLLAMSQAKDGTLELMSTPVTIVGNTSNQVLQSLTNSMLRFKSNSSDPNSLSVDNVQSKSLHSSHSISINQVHSSNMNSTVSHHLKNFKENIECDDELLEFSQELSCCGRNAPSTQNCDKQYSGKHGKKSTASKKPAKGKSKNKGIKDLYQCDMCAEEFEKYSVYQKHLHDHAFDKAYRCPKCAESFNAPLNFKLHMAIHKLGSPKCPECGRKFSRLASLKTHMRVHEIDENLYCTECDDVFDSKAQQEEHLKLHQEKWTSEEYRNCKLCRKNFTQPALYRQHLRDHYRVQEKYIKQTSRGARLRTSYKCNICFKVFRSPSFLSRHIRVHTRERPYKCKLCQKGFSQKSSLRTHEWTHSGTKPFSCDECQARFAIHSNLRIHAKRHEKNRRDRCRSRAHKSSHCSLAFKEPRVLARHTSRFHNRNVKSAATEQSSNAATIAANSATTENTGQRNEQEHRIQDGEEQEQRLEPEQRCQDESAANDNEQEVVQDSQGFELMESDDGVEDDDDDDDEEIDGGVVKKKLSDPDKWLTHKFSLLSSFFLYLYPFYLFHCRKYVQVNHRIIDGKKVYECLYCDKIAKKPSDIVRHLSTHTGEKPFKCDECNQSFTLKGSLVVHKKKIHGGDAVTCPKCPAEFPNKQALKDHLKTHNKFVCKLCDASFENFEAMREHANEHNTPAEVKNRRRKMEKKTGYLTRKPKNQSWSEEVEQLAAKVELAKPLVLTQSGDGLLRAEPQLRQQHGRGEGRPHKCPSCTAAFMKLSHLQQHYRKHTGERPFVCEICDKPFITKSALKAHYTIHNKTKNFKCATCQATFSNSSSLKRHQTTHVNKRPFMCPYCNKTFKTSVNCTKHMKIHQKEVAQEVLEQQKKQATRPPTPVTVQENLLADNEYNMPLIVNMNQSMQPVTQNQSQTVFIDPKCSYLNSPMASVLNEPQNVDVVSNQNSVISNDLNTANLSNFTVDTTYTVENMHEIESLHQQLYNMGLNFGLNTPEKTIEDSNFLPNRDQHPTLSIIYDNGKVDSSVDLNTFSSQLESLGINQLAFQDVGDSNVALASNNTAAPINLCSEVMEQQQQQQNSLNVLASHPSQSANLKLQNVNPNMQSAAPKIDGSDLNIQRALCLSDSNFSNGFLCTSPMDILNEKFLEQNEGFISEDQNLQCHICDKQQLTVKDLQKHLKIHQVRAKEYECFQCSYKFHSNSGLSRHMKTHKNQEQLREHIKEHVKYELARKNAAGDSDVSVDMDLGSDKKSPKSKKNVCDYCSKIFGKPSDLVRHVRIHTGEKPYKCEYCAKSFAVKCTLVAHLKIHNGHKSFQCHVCNSMFASKGGLKVHMRLHTGARPFECNECGLKFRTSGHRKVHMLTHSQEVPSIVNNSNVSQAQLIVDNMSNGKLVDLPMVETEVEKLLENSHWMENLKFLMNNGLANIQDGQNEIEAGAQQQQEQQSQATSPLVFSTSLDNEQSLVEGENCVLLKLQETLPEQINEEKQEIATGSGKLRQCVQCSKTFSKPFQLERHYRVHTGERPFVCDLCDKSFTQKSTLDLHRKSHLGEKPYSCPHCSRHFTQSCNLRTHVGRIHRDKLADATQELQDEQQEPPQFVTYESKVVLQSIEDSSIQFDDLSFADLLA</sequence>
<gene>
    <name evidence="15" type="ORF">TKK_016839</name>
</gene>